<gene>
    <name evidence="1" type="ORF">LEMA_uP015450.1</name>
</gene>
<sequence length="54" mass="6275">MLYRPRRPVKSMIPRYNKYKALPFSLPAQAVVDIPGQTRCADNTQILQRDRDGE</sequence>
<dbReference type="VEuPathDB" id="FungiDB:LEMA_uP015450.1"/>
<evidence type="ECO:0000313" key="2">
    <source>
        <dbReference type="Proteomes" id="UP000002668"/>
    </source>
</evidence>
<dbReference type="AlphaFoldDB" id="E5A9S4"/>
<protein>
    <submittedName>
        <fullName evidence="1">Predicted protein</fullName>
    </submittedName>
</protein>
<organism evidence="2">
    <name type="scientific">Leptosphaeria maculans (strain JN3 / isolate v23.1.3 / race Av1-4-5-6-7-8)</name>
    <name type="common">Blackleg fungus</name>
    <name type="synonym">Phoma lingam</name>
    <dbReference type="NCBI Taxonomy" id="985895"/>
    <lineage>
        <taxon>Eukaryota</taxon>
        <taxon>Fungi</taxon>
        <taxon>Dikarya</taxon>
        <taxon>Ascomycota</taxon>
        <taxon>Pezizomycotina</taxon>
        <taxon>Dothideomycetes</taxon>
        <taxon>Pleosporomycetidae</taxon>
        <taxon>Pleosporales</taxon>
        <taxon>Pleosporineae</taxon>
        <taxon>Leptosphaeriaceae</taxon>
        <taxon>Plenodomus</taxon>
        <taxon>Plenodomus lingam/Leptosphaeria maculans species complex</taxon>
    </lineage>
</organism>
<evidence type="ECO:0000313" key="1">
    <source>
        <dbReference type="EMBL" id="CBY00415.1"/>
    </source>
</evidence>
<dbReference type="HOGENOM" id="CLU_3050778_0_0_1"/>
<proteinExistence type="predicted"/>
<dbReference type="Proteomes" id="UP000002668">
    <property type="component" value="Genome"/>
</dbReference>
<dbReference type="InParanoid" id="E5A9S4"/>
<reference evidence="2" key="1">
    <citation type="journal article" date="2011" name="Nat. Commun.">
        <title>Effector diversification within compartments of the Leptosphaeria maculans genome affected by Repeat-Induced Point mutations.</title>
        <authorList>
            <person name="Rouxel T."/>
            <person name="Grandaubert J."/>
            <person name="Hane J.K."/>
            <person name="Hoede C."/>
            <person name="van de Wouw A.P."/>
            <person name="Couloux A."/>
            <person name="Dominguez V."/>
            <person name="Anthouard V."/>
            <person name="Bally P."/>
            <person name="Bourras S."/>
            <person name="Cozijnsen A.J."/>
            <person name="Ciuffetti L.M."/>
            <person name="Degrave A."/>
            <person name="Dilmaghani A."/>
            <person name="Duret L."/>
            <person name="Fudal I."/>
            <person name="Goodwin S.B."/>
            <person name="Gout L."/>
            <person name="Glaser N."/>
            <person name="Linglin J."/>
            <person name="Kema G.H.J."/>
            <person name="Lapalu N."/>
            <person name="Lawrence C.B."/>
            <person name="May K."/>
            <person name="Meyer M."/>
            <person name="Ollivier B."/>
            <person name="Poulain J."/>
            <person name="Schoch C.L."/>
            <person name="Simon A."/>
            <person name="Spatafora J.W."/>
            <person name="Stachowiak A."/>
            <person name="Turgeon B.G."/>
            <person name="Tyler B.M."/>
            <person name="Vincent D."/>
            <person name="Weissenbach J."/>
            <person name="Amselem J."/>
            <person name="Quesneville H."/>
            <person name="Oliver R.P."/>
            <person name="Wincker P."/>
            <person name="Balesdent M.-H."/>
            <person name="Howlett B.J."/>
        </authorList>
    </citation>
    <scope>NUCLEOTIDE SEQUENCE [LARGE SCALE GENOMIC DNA]</scope>
    <source>
        <strain evidence="2">JN3 / isolate v23.1.3 / race Av1-4-5-6-7-8</strain>
    </source>
</reference>
<dbReference type="EMBL" id="FP929138">
    <property type="protein sequence ID" value="CBY00415.1"/>
    <property type="molecule type" value="Genomic_DNA"/>
</dbReference>
<keyword evidence="2" id="KW-1185">Reference proteome</keyword>
<name>E5A9S4_LEPMJ</name>
<accession>E5A9S4</accession>